<organism evidence="1 2">
    <name type="scientific">Asanoa hainanensis</name>
    <dbReference type="NCBI Taxonomy" id="560556"/>
    <lineage>
        <taxon>Bacteria</taxon>
        <taxon>Bacillati</taxon>
        <taxon>Actinomycetota</taxon>
        <taxon>Actinomycetes</taxon>
        <taxon>Micromonosporales</taxon>
        <taxon>Micromonosporaceae</taxon>
        <taxon>Asanoa</taxon>
    </lineage>
</organism>
<dbReference type="RefSeq" id="WP_245870712.1">
    <property type="nucleotide sequence ID" value="NZ_FZPH01000003.1"/>
</dbReference>
<accession>A0A239JUL6</accession>
<gene>
    <name evidence="1" type="ORF">SAMN05421812_10394</name>
</gene>
<dbReference type="Proteomes" id="UP000198362">
    <property type="component" value="Unassembled WGS sequence"/>
</dbReference>
<evidence type="ECO:0008006" key="3">
    <source>
        <dbReference type="Google" id="ProtNLM"/>
    </source>
</evidence>
<evidence type="ECO:0000313" key="2">
    <source>
        <dbReference type="Proteomes" id="UP000198362"/>
    </source>
</evidence>
<dbReference type="EMBL" id="FZPH01000003">
    <property type="protein sequence ID" value="SNT08574.1"/>
    <property type="molecule type" value="Genomic_DNA"/>
</dbReference>
<protein>
    <recommendedName>
        <fullName evidence="3">NmrA-like family protein</fullName>
    </recommendedName>
</protein>
<evidence type="ECO:0000313" key="1">
    <source>
        <dbReference type="EMBL" id="SNT08574.1"/>
    </source>
</evidence>
<reference evidence="1 2" key="1">
    <citation type="submission" date="2017-06" db="EMBL/GenBank/DDBJ databases">
        <authorList>
            <person name="Kim H.J."/>
            <person name="Triplett B.A."/>
        </authorList>
    </citation>
    <scope>NUCLEOTIDE SEQUENCE [LARGE SCALE GENOMIC DNA]</scope>
    <source>
        <strain evidence="1 2">CGMCC 4.5593</strain>
    </source>
</reference>
<keyword evidence="2" id="KW-1185">Reference proteome</keyword>
<dbReference type="AlphaFoldDB" id="A0A239JUL6"/>
<sequence>MTPRAQAAAIGAALGEPVRFVELSRDAARERMLGFMPAPVVEGTLAVLGTPTDAERRVSPHVAEILGRSPGGFGDWARRNVAAFRSEQL</sequence>
<name>A0A239JUL6_9ACTN</name>
<dbReference type="Gene3D" id="3.40.50.720">
    <property type="entry name" value="NAD(P)-binding Rossmann-like Domain"/>
    <property type="match status" value="1"/>
</dbReference>
<proteinExistence type="predicted"/>